<reference evidence="7" key="1">
    <citation type="submission" date="2021-01" db="EMBL/GenBank/DDBJ databases">
        <authorList>
            <person name="Corre E."/>
            <person name="Pelletier E."/>
            <person name="Niang G."/>
            <person name="Scheremetjew M."/>
            <person name="Finn R."/>
            <person name="Kale V."/>
            <person name="Holt S."/>
            <person name="Cochrane G."/>
            <person name="Meng A."/>
            <person name="Brown T."/>
            <person name="Cohen L."/>
        </authorList>
    </citation>
    <scope>NUCLEOTIDE SEQUENCE</scope>
    <source>
        <strain evidence="7">NY070348D</strain>
    </source>
</reference>
<dbReference type="Pfam" id="PF00928">
    <property type="entry name" value="Adap_comp_sub"/>
    <property type="match status" value="1"/>
</dbReference>
<keyword evidence="3 5" id="KW-0653">Protein transport</keyword>
<dbReference type="InterPro" id="IPR001392">
    <property type="entry name" value="Clathrin_mu"/>
</dbReference>
<dbReference type="EMBL" id="HBHK01008567">
    <property type="protein sequence ID" value="CAD9676137.1"/>
    <property type="molecule type" value="Transcribed_RNA"/>
</dbReference>
<evidence type="ECO:0000259" key="6">
    <source>
        <dbReference type="PROSITE" id="PS51072"/>
    </source>
</evidence>
<dbReference type="InterPro" id="IPR028565">
    <property type="entry name" value="MHD"/>
</dbReference>
<dbReference type="PROSITE" id="PS51072">
    <property type="entry name" value="MHD"/>
    <property type="match status" value="1"/>
</dbReference>
<sequence>MFLNEVNGCTNPLDVMPIIAAANVYMINVYRNDLFFLCVVAEEVAPLLVIEFLHRVHDIFTEYFSRVDEVTIKENFSTVYLILEEMCDNGFPFITEPNALLDMIVPPSISNRIVAAVSGKSSVAEVLPDGAVSSTPWRRKGVHYNMNTVYFDINEEIDCIIGANGQIVTAQVHGELVCTSKLSGMPELLLSIDDTRAMVDYSLHPCIRVKRFEQENVLSFVPPDGMFTMMRYKLDPGCFSNTIGNGKTSYSNLPIPVYCRPQITFSENGGHVEIMAGVKPVSKFDPKAVANVEDMAVVIPFPLTVRSTDLKCNVGVVTSNEATKMCRWHIGKMPKDISPKLSGTFSLVPEAPIPEESMTISLEFKLASASVSGLSVNELTIINETYEPYKYVRSTLRSGKLQIRS</sequence>
<keyword evidence="2 5" id="KW-0813">Transport</keyword>
<evidence type="ECO:0000256" key="2">
    <source>
        <dbReference type="ARBA" id="ARBA00022448"/>
    </source>
</evidence>
<organism evidence="7">
    <name type="scientific">Mucochytrium quahogii</name>
    <dbReference type="NCBI Taxonomy" id="96639"/>
    <lineage>
        <taxon>Eukaryota</taxon>
        <taxon>Sar</taxon>
        <taxon>Stramenopiles</taxon>
        <taxon>Bigyra</taxon>
        <taxon>Labyrinthulomycetes</taxon>
        <taxon>Thraustochytrida</taxon>
        <taxon>Thraustochytriidae</taxon>
        <taxon>Mucochytrium</taxon>
    </lineage>
</organism>
<keyword evidence="4" id="KW-0472">Membrane</keyword>
<dbReference type="GO" id="GO:0012505">
    <property type="term" value="C:endomembrane system"/>
    <property type="evidence" value="ECO:0007669"/>
    <property type="project" value="UniProtKB-SubCell"/>
</dbReference>
<evidence type="ECO:0000256" key="4">
    <source>
        <dbReference type="ARBA" id="ARBA00023136"/>
    </source>
</evidence>
<dbReference type="SUPFAM" id="SSF49447">
    <property type="entry name" value="Second domain of Mu2 adaptin subunit (ap50) of ap2 adaptor"/>
    <property type="match status" value="1"/>
</dbReference>
<evidence type="ECO:0000256" key="1">
    <source>
        <dbReference type="ARBA" id="ARBA00004308"/>
    </source>
</evidence>
<gene>
    <name evidence="7" type="ORF">QSP1433_LOCUS5332</name>
</gene>
<dbReference type="Pfam" id="PF01217">
    <property type="entry name" value="Clat_adaptor_s"/>
    <property type="match status" value="1"/>
</dbReference>
<dbReference type="AlphaFoldDB" id="A0A7S2RNC4"/>
<dbReference type="CDD" id="cd09252">
    <property type="entry name" value="AP-3_Mu3_Cterm"/>
    <property type="match status" value="1"/>
</dbReference>
<dbReference type="InterPro" id="IPR011012">
    <property type="entry name" value="Longin-like_dom_sf"/>
</dbReference>
<dbReference type="InterPro" id="IPR050431">
    <property type="entry name" value="Adaptor_comp_med_subunit"/>
</dbReference>
<dbReference type="PIRSF" id="PIRSF005992">
    <property type="entry name" value="Clathrin_mu"/>
    <property type="match status" value="1"/>
</dbReference>
<dbReference type="CDD" id="cd14837">
    <property type="entry name" value="AP3_Mu_N"/>
    <property type="match status" value="1"/>
</dbReference>
<proteinExistence type="inferred from homology"/>
<evidence type="ECO:0000256" key="3">
    <source>
        <dbReference type="ARBA" id="ARBA00022927"/>
    </source>
</evidence>
<dbReference type="GO" id="GO:0006886">
    <property type="term" value="P:intracellular protein transport"/>
    <property type="evidence" value="ECO:0007669"/>
    <property type="project" value="UniProtKB-UniRule"/>
</dbReference>
<dbReference type="Gene3D" id="2.60.40.1170">
    <property type="entry name" value="Mu homology domain, subdomain B"/>
    <property type="match status" value="2"/>
</dbReference>
<dbReference type="Gene3D" id="3.30.450.60">
    <property type="match status" value="1"/>
</dbReference>
<comment type="similarity">
    <text evidence="5">Belongs to the adaptor complexes medium subunit family.</text>
</comment>
<evidence type="ECO:0000313" key="7">
    <source>
        <dbReference type="EMBL" id="CAD9676137.1"/>
    </source>
</evidence>
<dbReference type="GO" id="GO:0030131">
    <property type="term" value="C:clathrin adaptor complex"/>
    <property type="evidence" value="ECO:0007669"/>
    <property type="project" value="UniProtKB-UniRule"/>
</dbReference>
<protein>
    <recommendedName>
        <fullName evidence="6">MHD domain-containing protein</fullName>
    </recommendedName>
</protein>
<comment type="subcellular location">
    <subcellularLocation>
        <location evidence="1">Endomembrane system</location>
    </subcellularLocation>
</comment>
<accession>A0A7S2RNC4</accession>
<evidence type="ECO:0000256" key="5">
    <source>
        <dbReference type="PIRNR" id="PIRNR005992"/>
    </source>
</evidence>
<dbReference type="InterPro" id="IPR022775">
    <property type="entry name" value="AP_mu_sigma_su"/>
</dbReference>
<dbReference type="SUPFAM" id="SSF64356">
    <property type="entry name" value="SNARE-like"/>
    <property type="match status" value="1"/>
</dbReference>
<dbReference type="GO" id="GO:0016192">
    <property type="term" value="P:vesicle-mediated transport"/>
    <property type="evidence" value="ECO:0007669"/>
    <property type="project" value="InterPro"/>
</dbReference>
<dbReference type="PANTHER" id="PTHR10529">
    <property type="entry name" value="AP COMPLEX SUBUNIT MU"/>
    <property type="match status" value="1"/>
</dbReference>
<dbReference type="InterPro" id="IPR036168">
    <property type="entry name" value="AP2_Mu_C_sf"/>
</dbReference>
<name>A0A7S2RNC4_9STRA</name>
<feature type="domain" description="MHD" evidence="6">
    <location>
        <begin position="146"/>
        <end position="404"/>
    </location>
</feature>